<reference evidence="6 7" key="1">
    <citation type="submission" date="2019-09" db="EMBL/GenBank/DDBJ databases">
        <authorList>
            <person name="Ou C."/>
        </authorList>
    </citation>
    <scope>NUCLEOTIDE SEQUENCE [LARGE SCALE GENOMIC DNA]</scope>
    <source>
        <strain evidence="6">S2</strain>
        <tissue evidence="6">Leaf</tissue>
    </source>
</reference>
<dbReference type="PANTHER" id="PTHR31490">
    <property type="entry name" value="GLYCOSYL HYDROLASE"/>
    <property type="match status" value="1"/>
</dbReference>
<evidence type="ECO:0000256" key="1">
    <source>
        <dbReference type="ARBA" id="ARBA00007495"/>
    </source>
</evidence>
<keyword evidence="2" id="KW-0378">Hydrolase</keyword>
<evidence type="ECO:0000313" key="6">
    <source>
        <dbReference type="EMBL" id="KAB2602756.1"/>
    </source>
</evidence>
<accession>A0A5N5FHZ2</accession>
<dbReference type="PROSITE" id="PS51760">
    <property type="entry name" value="GH10_2"/>
    <property type="match status" value="1"/>
</dbReference>
<name>A0A5N5FHZ2_9ROSA</name>
<dbReference type="Gene3D" id="3.20.20.80">
    <property type="entry name" value="Glycosidases"/>
    <property type="match status" value="1"/>
</dbReference>
<dbReference type="InterPro" id="IPR044846">
    <property type="entry name" value="GH10"/>
</dbReference>
<dbReference type="SUPFAM" id="SSF49785">
    <property type="entry name" value="Galactose-binding domain-like"/>
    <property type="match status" value="1"/>
</dbReference>
<keyword evidence="3" id="KW-0119">Carbohydrate metabolism</keyword>
<dbReference type="PANTHER" id="PTHR31490:SF52">
    <property type="entry name" value="ENDO-1,4-BETA-XYLANASE 5-RELATED"/>
    <property type="match status" value="1"/>
</dbReference>
<proteinExistence type="inferred from homology"/>
<dbReference type="OrthoDB" id="3055998at2759"/>
<reference evidence="6 7" key="3">
    <citation type="submission" date="2019-11" db="EMBL/GenBank/DDBJ databases">
        <title>A de novo genome assembly of a pear dwarfing rootstock.</title>
        <authorList>
            <person name="Wang F."/>
            <person name="Wang J."/>
            <person name="Li S."/>
            <person name="Zhang Y."/>
            <person name="Fang M."/>
            <person name="Ma L."/>
            <person name="Zhao Y."/>
            <person name="Jiang S."/>
        </authorList>
    </citation>
    <scope>NUCLEOTIDE SEQUENCE [LARGE SCALE GENOMIC DNA]</scope>
    <source>
        <strain evidence="6">S2</strain>
        <tissue evidence="6">Leaf</tissue>
    </source>
</reference>
<dbReference type="InterPro" id="IPR001000">
    <property type="entry name" value="GH10_dom"/>
</dbReference>
<gene>
    <name evidence="6" type="ORF">D8674_003761</name>
</gene>
<comment type="caution">
    <text evidence="6">The sequence shown here is derived from an EMBL/GenBank/DDBJ whole genome shotgun (WGS) entry which is preliminary data.</text>
</comment>
<evidence type="ECO:0000313" key="7">
    <source>
        <dbReference type="Proteomes" id="UP000327157"/>
    </source>
</evidence>
<keyword evidence="7" id="KW-1185">Reference proteome</keyword>
<protein>
    <recommendedName>
        <fullName evidence="5">GH10 domain-containing protein</fullName>
    </recommendedName>
</protein>
<feature type="domain" description="GH10" evidence="5">
    <location>
        <begin position="149"/>
        <end position="447"/>
    </location>
</feature>
<dbReference type="SMART" id="SM00633">
    <property type="entry name" value="Glyco_10"/>
    <property type="match status" value="1"/>
</dbReference>
<evidence type="ECO:0000259" key="5">
    <source>
        <dbReference type="PROSITE" id="PS51760"/>
    </source>
</evidence>
<evidence type="ECO:0000256" key="3">
    <source>
        <dbReference type="ARBA" id="ARBA00023277"/>
    </source>
</evidence>
<reference evidence="7" key="2">
    <citation type="submission" date="2019-10" db="EMBL/GenBank/DDBJ databases">
        <title>A de novo genome assembly of a pear dwarfing rootstock.</title>
        <authorList>
            <person name="Wang F."/>
            <person name="Wang J."/>
            <person name="Li S."/>
            <person name="Zhang Y."/>
            <person name="Fang M."/>
            <person name="Ma L."/>
            <person name="Zhao Y."/>
            <person name="Jiang S."/>
        </authorList>
    </citation>
    <scope>NUCLEOTIDE SEQUENCE [LARGE SCALE GENOMIC DNA]</scope>
</reference>
<dbReference type="GO" id="GO:0000272">
    <property type="term" value="P:polysaccharide catabolic process"/>
    <property type="evidence" value="ECO:0007669"/>
    <property type="project" value="UniProtKB-KW"/>
</dbReference>
<dbReference type="InterPro" id="IPR017853">
    <property type="entry name" value="GH"/>
</dbReference>
<dbReference type="Gene3D" id="2.60.120.260">
    <property type="entry name" value="Galactose-binding domain-like"/>
    <property type="match status" value="1"/>
</dbReference>
<dbReference type="SUPFAM" id="SSF51445">
    <property type="entry name" value="(Trans)glycosidases"/>
    <property type="match status" value="1"/>
</dbReference>
<dbReference type="GO" id="GO:0031176">
    <property type="term" value="F:endo-1,4-beta-xylanase activity"/>
    <property type="evidence" value="ECO:0007669"/>
    <property type="project" value="UniProtKB-ARBA"/>
</dbReference>
<dbReference type="Pfam" id="PF00331">
    <property type="entry name" value="Glyco_hydro_10"/>
    <property type="match status" value="1"/>
</dbReference>
<dbReference type="AlphaFoldDB" id="A0A5N5FHZ2"/>
<dbReference type="Proteomes" id="UP000327157">
    <property type="component" value="Chromosome 10"/>
</dbReference>
<comment type="similarity">
    <text evidence="1">Belongs to the glycosyl hydrolase 10 (cellulase F) family.</text>
</comment>
<evidence type="ECO:0000256" key="4">
    <source>
        <dbReference type="ARBA" id="ARBA00023326"/>
    </source>
</evidence>
<organism evidence="6 7">
    <name type="scientific">Pyrus ussuriensis x Pyrus communis</name>
    <dbReference type="NCBI Taxonomy" id="2448454"/>
    <lineage>
        <taxon>Eukaryota</taxon>
        <taxon>Viridiplantae</taxon>
        <taxon>Streptophyta</taxon>
        <taxon>Embryophyta</taxon>
        <taxon>Tracheophyta</taxon>
        <taxon>Spermatophyta</taxon>
        <taxon>Magnoliopsida</taxon>
        <taxon>eudicotyledons</taxon>
        <taxon>Gunneridae</taxon>
        <taxon>Pentapetalae</taxon>
        <taxon>rosids</taxon>
        <taxon>fabids</taxon>
        <taxon>Rosales</taxon>
        <taxon>Rosaceae</taxon>
        <taxon>Amygdaloideae</taxon>
        <taxon>Maleae</taxon>
        <taxon>Pyrus</taxon>
    </lineage>
</organism>
<dbReference type="EMBL" id="SMOL01000695">
    <property type="protein sequence ID" value="KAB2602756.1"/>
    <property type="molecule type" value="Genomic_DNA"/>
</dbReference>
<evidence type="ECO:0000256" key="2">
    <source>
        <dbReference type="ARBA" id="ARBA00022801"/>
    </source>
</evidence>
<sequence>MEVRRMSKHGNRFIVAHNRTHPLDSFSQMVQVEEGKIYSFSASVQVSEGSEIVAVVFKFPNGDIVPGGDVIAQKGCWTLLKGGIVANFTTPVEILFEAENTSVEIWMDNVSLQPFTKDEWRSHQDNSINEVRKKRVKLQLTQASKAPLKGAKVSIKQVKSHFPFGCGMNHFILTSPDYQNWFTSRFKWTTFTNEMKWYSTEKTQGQENYTIADDMVKFAQQNGISIRGHNVFWDNANAQPNWVKSLSPEELRKAAEKRINSVVSRYRGKLIAWDVVNENLHFRFFEDKLGKNASAEFYFTAQQLDPSTVMFMNEYNSIEYSKDMKAGAANYKKKLQEILSYPGNANLSAGIGLQGHFVSGQPNLAYMRSTIDMLGATGLPIWLTEVDVAKDPNQAQYLEEILREGYSHPAVRGIIMFVGPLSAGFNVTTLADNNFKNTPSGDVVDKLIAEWRSGTQEITANDRGFVDFSLFHGDYEITVEDHITNSTLSLNLRVTQTEPQEIVRIDTLKV</sequence>
<dbReference type="InterPro" id="IPR008979">
    <property type="entry name" value="Galactose-bd-like_sf"/>
</dbReference>
<keyword evidence="4" id="KW-0624">Polysaccharide degradation</keyword>